<keyword evidence="3" id="KW-1185">Reference proteome</keyword>
<organism evidence="2 3">
    <name type="scientific">Malassezia equina</name>
    <dbReference type="NCBI Taxonomy" id="1381935"/>
    <lineage>
        <taxon>Eukaryota</taxon>
        <taxon>Fungi</taxon>
        <taxon>Dikarya</taxon>
        <taxon>Basidiomycota</taxon>
        <taxon>Ustilaginomycotina</taxon>
        <taxon>Malasseziomycetes</taxon>
        <taxon>Malasseziales</taxon>
        <taxon>Malasseziaceae</taxon>
        <taxon>Malassezia</taxon>
    </lineage>
</organism>
<feature type="region of interest" description="Disordered" evidence="1">
    <location>
        <begin position="1"/>
        <end position="20"/>
    </location>
</feature>
<gene>
    <name evidence="2" type="ORF">MEQU1_002048</name>
</gene>
<proteinExistence type="predicted"/>
<dbReference type="EMBL" id="CP119902">
    <property type="protein sequence ID" value="WFD23359.1"/>
    <property type="molecule type" value="Genomic_DNA"/>
</dbReference>
<reference evidence="2" key="1">
    <citation type="submission" date="2023-03" db="EMBL/GenBank/DDBJ databases">
        <title>Mating type loci evolution in Malassezia.</title>
        <authorList>
            <person name="Coelho M.A."/>
        </authorList>
    </citation>
    <scope>NUCLEOTIDE SEQUENCE</scope>
    <source>
        <strain evidence="2">CBS 12830</strain>
    </source>
</reference>
<accession>A0AAF0EDR3</accession>
<evidence type="ECO:0000256" key="1">
    <source>
        <dbReference type="SAM" id="MobiDB-lite"/>
    </source>
</evidence>
<name>A0AAF0EDR3_9BASI</name>
<dbReference type="Proteomes" id="UP001214415">
    <property type="component" value="Chromosome 3"/>
</dbReference>
<sequence length="90" mass="10343">MSYNTTKHHEDNHPSHGAVHDYVLPEENDQGNAEYKYYILPASADRFDRLVTQLRWRLNEGEGSCVYEIGVLDDGTLEGITMSQAQHYML</sequence>
<evidence type="ECO:0000313" key="2">
    <source>
        <dbReference type="EMBL" id="WFD23359.1"/>
    </source>
</evidence>
<protein>
    <submittedName>
        <fullName evidence="2">Uncharacterized protein</fullName>
    </submittedName>
</protein>
<evidence type="ECO:0000313" key="3">
    <source>
        <dbReference type="Proteomes" id="UP001214415"/>
    </source>
</evidence>
<dbReference type="AlphaFoldDB" id="A0AAF0EDR3"/>